<protein>
    <recommendedName>
        <fullName evidence="2">Dihydroneopterin aldolase/epimerase domain-containing protein</fullName>
    </recommendedName>
</protein>
<dbReference type="GO" id="GO:0004150">
    <property type="term" value="F:dihydroneopterin aldolase activity"/>
    <property type="evidence" value="ECO:0007669"/>
    <property type="project" value="InterPro"/>
</dbReference>
<organism evidence="3 4">
    <name type="scientific">Ustilaginoidea virens</name>
    <name type="common">Rice false smut fungus</name>
    <name type="synonym">Villosiclava virens</name>
    <dbReference type="NCBI Taxonomy" id="1159556"/>
    <lineage>
        <taxon>Eukaryota</taxon>
        <taxon>Fungi</taxon>
        <taxon>Dikarya</taxon>
        <taxon>Ascomycota</taxon>
        <taxon>Pezizomycotina</taxon>
        <taxon>Sordariomycetes</taxon>
        <taxon>Hypocreomycetidae</taxon>
        <taxon>Hypocreales</taxon>
        <taxon>Clavicipitaceae</taxon>
        <taxon>Ustilaginoidea</taxon>
    </lineage>
</organism>
<evidence type="ECO:0000313" key="4">
    <source>
        <dbReference type="Proteomes" id="UP000027002"/>
    </source>
</evidence>
<dbReference type="Gene3D" id="3.30.1130.10">
    <property type="match status" value="2"/>
</dbReference>
<keyword evidence="1" id="KW-0289">Folate biosynthesis</keyword>
<dbReference type="GeneID" id="66062930"/>
<evidence type="ECO:0000313" key="3">
    <source>
        <dbReference type="EMBL" id="QUC17911.1"/>
    </source>
</evidence>
<proteinExistence type="predicted"/>
<gene>
    <name evidence="3" type="ORF">UV8b_02152</name>
</gene>
<evidence type="ECO:0000256" key="1">
    <source>
        <dbReference type="ARBA" id="ARBA00022909"/>
    </source>
</evidence>
<dbReference type="OrthoDB" id="5425486at2759"/>
<dbReference type="AlphaFoldDB" id="A0A8E5MFA7"/>
<evidence type="ECO:0000259" key="2">
    <source>
        <dbReference type="SMART" id="SM00905"/>
    </source>
</evidence>
<dbReference type="GO" id="GO:0046656">
    <property type="term" value="P:folic acid biosynthetic process"/>
    <property type="evidence" value="ECO:0007669"/>
    <property type="project" value="UniProtKB-KW"/>
</dbReference>
<dbReference type="InterPro" id="IPR043133">
    <property type="entry name" value="GTP-CH-I_C/QueF"/>
</dbReference>
<sequence>MQAALKPSRELLVAAGESPATIRVNNIRGVVQGPRDAWGRRNRPQPVSVSVTVCMSEGFGATPAGDALASDTVHYGLLSKAVLSTLARLGADQNPDRAAGLTLPDVVQRVWADLTGLDDASGAGAAAFLNLSCVRSLEVTARLDKATLQGDGVSLARAGVFAQSELVMRGSTLKLHGLRVPALIGVNGNEREARQAVVADVAVERFDEAHDAYCDLETVVVKVMTDSAFETIEALVADLAAHITAHLVGSYGRCKDEHGWHLRIGVEKPIAVVFADAPCVELSVNTNDVGPTRRETRPL</sequence>
<reference evidence="3" key="1">
    <citation type="submission" date="2020-03" db="EMBL/GenBank/DDBJ databases">
        <title>A mixture of massive structural variations and highly conserved coding sequences in Ustilaginoidea virens genome.</title>
        <authorList>
            <person name="Zhang K."/>
            <person name="Zhao Z."/>
            <person name="Zhang Z."/>
            <person name="Li Y."/>
            <person name="Hsiang T."/>
            <person name="Sun W."/>
        </authorList>
    </citation>
    <scope>NUCLEOTIDE SEQUENCE</scope>
    <source>
        <strain evidence="3">UV-8b</strain>
    </source>
</reference>
<dbReference type="SMART" id="SM00905">
    <property type="entry name" value="FolB"/>
    <property type="match status" value="1"/>
</dbReference>
<dbReference type="EMBL" id="CP072754">
    <property type="protein sequence ID" value="QUC17911.1"/>
    <property type="molecule type" value="Genomic_DNA"/>
</dbReference>
<dbReference type="RefSeq" id="XP_042995584.1">
    <property type="nucleotide sequence ID" value="XM_043139650.1"/>
</dbReference>
<name>A0A8E5MFA7_USTVR</name>
<dbReference type="SUPFAM" id="SSF55620">
    <property type="entry name" value="Tetrahydrobiopterin biosynthesis enzymes-like"/>
    <property type="match status" value="1"/>
</dbReference>
<feature type="domain" description="Dihydroneopterin aldolase/epimerase" evidence="2">
    <location>
        <begin position="173"/>
        <end position="284"/>
    </location>
</feature>
<dbReference type="Pfam" id="PF02152">
    <property type="entry name" value="FolB"/>
    <property type="match status" value="1"/>
</dbReference>
<dbReference type="KEGG" id="uvi:66062930"/>
<accession>A0A8E5MFA7</accession>
<dbReference type="Proteomes" id="UP000027002">
    <property type="component" value="Chromosome 2"/>
</dbReference>
<dbReference type="InterPro" id="IPR006157">
    <property type="entry name" value="FolB_dom"/>
</dbReference>
<keyword evidence="4" id="KW-1185">Reference proteome</keyword>